<protein>
    <recommendedName>
        <fullName evidence="1">Polysaccharide lyase 14 domain-containing protein</fullName>
    </recommendedName>
</protein>
<dbReference type="OrthoDB" id="343158at2157"/>
<evidence type="ECO:0000259" key="1">
    <source>
        <dbReference type="Pfam" id="PF21294"/>
    </source>
</evidence>
<evidence type="ECO:0000313" key="3">
    <source>
        <dbReference type="Proteomes" id="UP000198531"/>
    </source>
</evidence>
<name>A0A1I6J5S8_9EURY</name>
<organism evidence="2 3">
    <name type="scientific">Halogeometricum rufum</name>
    <dbReference type="NCBI Taxonomy" id="553469"/>
    <lineage>
        <taxon>Archaea</taxon>
        <taxon>Methanobacteriati</taxon>
        <taxon>Methanobacteriota</taxon>
        <taxon>Stenosarchaea group</taxon>
        <taxon>Halobacteria</taxon>
        <taxon>Halobacteriales</taxon>
        <taxon>Haloferacaceae</taxon>
        <taxon>Halogeometricum</taxon>
    </lineage>
</organism>
<proteinExistence type="predicted"/>
<sequence length="397" mass="44958">MTSNHEYETPDEGTVDWHLPLNQNFDSIDTDVEVRDVESNLDAYTPSAGAKFLATDTGVRYLGDGQAWVKAPSQPMDRVVAPSRTTDPSDVSEGQMWYREDTDELRAKVGGEIVALASPQPEGSDVEPIWTMDFDDPAPEASKDFSDRNLSKLRSELEERGWDDRVNYHVDHGMYYTDEHVKSGSHAFAFYFMEDERMGCDLRKSVNRDEAWAQYYLKFEENFDCNDQDHADWDTSGGKIPGWMGQEVVSRPWRALGTFHNPGRYGYENSLHPGDPVQLCYYVYHAGQGGDSYGSTDPWDMNGNAGKVETGKWYELTYHAKVNDAGENNGVLEAWVDPLDGSGPTKAYERDNWRLRKSNGGNIGAWRHNSFFGGGWYSPQDQSLFVDNLRLYAENPL</sequence>
<accession>A0A1I6J5S8</accession>
<reference evidence="3" key="1">
    <citation type="submission" date="2016-10" db="EMBL/GenBank/DDBJ databases">
        <authorList>
            <person name="Varghese N."/>
            <person name="Submissions S."/>
        </authorList>
    </citation>
    <scope>NUCLEOTIDE SEQUENCE [LARGE SCALE GENOMIC DNA]</scope>
    <source>
        <strain evidence="3">CGMCC 1.7736</strain>
    </source>
</reference>
<gene>
    <name evidence="2" type="ORF">SAMN04487947_4033</name>
</gene>
<dbReference type="AlphaFoldDB" id="A0A1I6J5S8"/>
<feature type="domain" description="Polysaccharide lyase 14" evidence="1">
    <location>
        <begin position="308"/>
        <end position="388"/>
    </location>
</feature>
<dbReference type="Gene3D" id="2.60.120.200">
    <property type="match status" value="1"/>
</dbReference>
<keyword evidence="3" id="KW-1185">Reference proteome</keyword>
<dbReference type="Pfam" id="PF21294">
    <property type="entry name" value="Polysacc_lyase_14"/>
    <property type="match status" value="1"/>
</dbReference>
<evidence type="ECO:0000313" key="2">
    <source>
        <dbReference type="EMBL" id="SFR73870.1"/>
    </source>
</evidence>
<dbReference type="RefSeq" id="WP_143105198.1">
    <property type="nucleotide sequence ID" value="NZ_FOYT01000006.1"/>
</dbReference>
<dbReference type="Proteomes" id="UP000198531">
    <property type="component" value="Unassembled WGS sequence"/>
</dbReference>
<dbReference type="STRING" id="553469.SAMN04487947_4033"/>
<dbReference type="EMBL" id="FOYT01000006">
    <property type="protein sequence ID" value="SFR73870.1"/>
    <property type="molecule type" value="Genomic_DNA"/>
</dbReference>
<dbReference type="InterPro" id="IPR048958">
    <property type="entry name" value="Polysacc_lyase_14"/>
</dbReference>